<dbReference type="Proteomes" id="UP000529637">
    <property type="component" value="Unassembled WGS sequence"/>
</dbReference>
<evidence type="ECO:0000256" key="4">
    <source>
        <dbReference type="ARBA" id="ARBA00022833"/>
    </source>
</evidence>
<evidence type="ECO:0000256" key="1">
    <source>
        <dbReference type="ARBA" id="ARBA00022670"/>
    </source>
</evidence>
<gene>
    <name evidence="8" type="ORF">HQN59_23325</name>
</gene>
<comment type="caution">
    <text evidence="8">The sequence shown here is derived from an EMBL/GenBank/DDBJ whole genome shotgun (WGS) entry which is preliminary data.</text>
</comment>
<evidence type="ECO:0000313" key="8">
    <source>
        <dbReference type="EMBL" id="NUZ08681.1"/>
    </source>
</evidence>
<feature type="domain" description="JAB" evidence="7">
    <location>
        <begin position="81"/>
        <end position="173"/>
    </location>
</feature>
<dbReference type="InterPro" id="IPR018560">
    <property type="entry name" value="DUF2016"/>
</dbReference>
<accession>A0A7Y6NSS6</accession>
<reference evidence="8 9" key="1">
    <citation type="submission" date="2020-06" db="EMBL/GenBank/DDBJ databases">
        <title>Schlegella sp. ID0723 isolated from air conditioner.</title>
        <authorList>
            <person name="Kim D.Y."/>
            <person name="Kim D.-U."/>
        </authorList>
    </citation>
    <scope>NUCLEOTIDE SEQUENCE [LARGE SCALE GENOMIC DNA]</scope>
    <source>
        <strain evidence="8 9">ID0723</strain>
    </source>
</reference>
<keyword evidence="5" id="KW-0482">Metalloprotease</keyword>
<keyword evidence="4" id="KW-0862">Zinc</keyword>
<name>A0A7Y6NSS6_9BURK</name>
<keyword evidence="2" id="KW-0479">Metal-binding</keyword>
<dbReference type="InterPro" id="IPR028090">
    <property type="entry name" value="JAB_dom_prok"/>
</dbReference>
<proteinExistence type="predicted"/>
<dbReference type="GO" id="GO:0046872">
    <property type="term" value="F:metal ion binding"/>
    <property type="evidence" value="ECO:0007669"/>
    <property type="project" value="UniProtKB-KW"/>
</dbReference>
<keyword evidence="3" id="KW-0378">Hydrolase</keyword>
<organism evidence="8 9">
    <name type="scientific">Piscinibacter koreensis</name>
    <dbReference type="NCBI Taxonomy" id="2742824"/>
    <lineage>
        <taxon>Bacteria</taxon>
        <taxon>Pseudomonadati</taxon>
        <taxon>Pseudomonadota</taxon>
        <taxon>Betaproteobacteria</taxon>
        <taxon>Burkholderiales</taxon>
        <taxon>Sphaerotilaceae</taxon>
        <taxon>Piscinibacter</taxon>
    </lineage>
</organism>
<dbReference type="NCBIfam" id="TIGR03735">
    <property type="entry name" value="PRTRC_A"/>
    <property type="match status" value="1"/>
</dbReference>
<dbReference type="EMBL" id="JABWMJ010000015">
    <property type="protein sequence ID" value="NUZ08681.1"/>
    <property type="molecule type" value="Genomic_DNA"/>
</dbReference>
<evidence type="ECO:0000259" key="6">
    <source>
        <dbReference type="Pfam" id="PF09436"/>
    </source>
</evidence>
<feature type="domain" description="DUF2016" evidence="6">
    <location>
        <begin position="3"/>
        <end position="73"/>
    </location>
</feature>
<keyword evidence="1" id="KW-0645">Protease</keyword>
<evidence type="ECO:0000256" key="3">
    <source>
        <dbReference type="ARBA" id="ARBA00022801"/>
    </source>
</evidence>
<dbReference type="AlphaFoldDB" id="A0A7Y6NSS6"/>
<keyword evidence="9" id="KW-1185">Reference proteome</keyword>
<evidence type="ECO:0000259" key="7">
    <source>
        <dbReference type="Pfam" id="PF14464"/>
    </source>
</evidence>
<evidence type="ECO:0000256" key="2">
    <source>
        <dbReference type="ARBA" id="ARBA00022723"/>
    </source>
</evidence>
<dbReference type="GO" id="GO:0008237">
    <property type="term" value="F:metallopeptidase activity"/>
    <property type="evidence" value="ECO:0007669"/>
    <property type="project" value="UniProtKB-KW"/>
</dbReference>
<protein>
    <submittedName>
        <fullName evidence="8">PRTRC system protein A</fullName>
    </submittedName>
</protein>
<evidence type="ECO:0000313" key="9">
    <source>
        <dbReference type="Proteomes" id="UP000529637"/>
    </source>
</evidence>
<dbReference type="GO" id="GO:0006508">
    <property type="term" value="P:proteolysis"/>
    <property type="evidence" value="ECO:0007669"/>
    <property type="project" value="UniProtKB-KW"/>
</dbReference>
<dbReference type="Pfam" id="PF14464">
    <property type="entry name" value="Prok-JAB"/>
    <property type="match status" value="1"/>
</dbReference>
<sequence length="203" mass="22258">MTDPRDAAVQATCPVRAVPRYGDLPMHASGQRMLLAGNGLFVQMKTPWLDCTTRVAEVGMRLPYGSLDETIAFAFGVIPVGLLERFLEEARLALPNETAGALIFNVRTGGLRLAMHEALAVGPGHVSYRIEDLQDDELLAVDLHSHGRLPAFWSAEDDRDDQGVRVCGVFGNLDRARPTARFRLVLNGLFKDLVHPWQVAGDA</sequence>
<dbReference type="Pfam" id="PF09436">
    <property type="entry name" value="DUF2016"/>
    <property type="match status" value="1"/>
</dbReference>
<dbReference type="RefSeq" id="WP_176071540.1">
    <property type="nucleotide sequence ID" value="NZ_JABWMJ010000015.1"/>
</dbReference>
<dbReference type="InterPro" id="IPR022499">
    <property type="entry name" value="PRTRC_protein-A"/>
</dbReference>
<evidence type="ECO:0000256" key="5">
    <source>
        <dbReference type="ARBA" id="ARBA00023049"/>
    </source>
</evidence>